<dbReference type="SUPFAM" id="SSF47699">
    <property type="entry name" value="Bifunctional inhibitor/lipid-transfer protein/seed storage 2S albumin"/>
    <property type="match status" value="1"/>
</dbReference>
<keyword evidence="5" id="KW-1185">Reference proteome</keyword>
<keyword evidence="2" id="KW-0732">Signal</keyword>
<gene>
    <name evidence="4" type="ORF">EJB05_05290</name>
</gene>
<dbReference type="OrthoDB" id="694459at2759"/>
<evidence type="ECO:0000256" key="2">
    <source>
        <dbReference type="SAM" id="SignalP"/>
    </source>
</evidence>
<proteinExistence type="predicted"/>
<dbReference type="Proteomes" id="UP000324897">
    <property type="component" value="Chromosome 5"/>
</dbReference>
<name>A0A5J9WCA0_9POAL</name>
<comment type="caution">
    <text evidence="4">The sequence shown here is derived from an EMBL/GenBank/DDBJ whole genome shotgun (WGS) entry which is preliminary data.</text>
</comment>
<accession>A0A5J9WCA0</accession>
<evidence type="ECO:0000313" key="5">
    <source>
        <dbReference type="Proteomes" id="UP000324897"/>
    </source>
</evidence>
<feature type="domain" description="Bifunctional inhibitor/plant lipid transfer protein/seed storage helical" evidence="3">
    <location>
        <begin position="34"/>
        <end position="106"/>
    </location>
</feature>
<feature type="compositionally biased region" description="Low complexity" evidence="1">
    <location>
        <begin position="112"/>
        <end position="169"/>
    </location>
</feature>
<evidence type="ECO:0000313" key="4">
    <source>
        <dbReference type="EMBL" id="TVU45788.1"/>
    </source>
</evidence>
<evidence type="ECO:0000259" key="3">
    <source>
        <dbReference type="SMART" id="SM00499"/>
    </source>
</evidence>
<sequence>MALRWLAASLALVIATATLSSAQQAATFPAMPTCPPAPLSLSPCIGYVFGAGSATLESCCAQLRTFVQAQAPCLCAASKLAPSPVGLLLGQAQGMIPNVCNLPNPCDDAAAGSTVPAAATTPAGTDTSPPAATPVAPTGGEVPSAATTTPSATPTSTTPATETANTPAADPDDDDSPAAATAPGEVAPAGTGSTKLPELLHAAGARSSRDTASGTLLIALFLASVATIYV</sequence>
<dbReference type="InterPro" id="IPR036312">
    <property type="entry name" value="Bifun_inhib/LTP/seed_sf"/>
</dbReference>
<protein>
    <recommendedName>
        <fullName evidence="3">Bifunctional inhibitor/plant lipid transfer protein/seed storage helical domain-containing protein</fullName>
    </recommendedName>
</protein>
<feature type="signal peptide" evidence="2">
    <location>
        <begin position="1"/>
        <end position="22"/>
    </location>
</feature>
<feature type="chain" id="PRO_5023891163" description="Bifunctional inhibitor/plant lipid transfer protein/seed storage helical domain-containing protein" evidence="2">
    <location>
        <begin position="23"/>
        <end position="230"/>
    </location>
</feature>
<evidence type="ECO:0000256" key="1">
    <source>
        <dbReference type="SAM" id="MobiDB-lite"/>
    </source>
</evidence>
<dbReference type="EMBL" id="RWGY01000004">
    <property type="protein sequence ID" value="TVU45788.1"/>
    <property type="molecule type" value="Genomic_DNA"/>
</dbReference>
<dbReference type="CDD" id="cd00010">
    <property type="entry name" value="AAI_LTSS"/>
    <property type="match status" value="1"/>
</dbReference>
<dbReference type="Pfam" id="PF14368">
    <property type="entry name" value="LTP_2"/>
    <property type="match status" value="1"/>
</dbReference>
<dbReference type="InterPro" id="IPR016140">
    <property type="entry name" value="Bifunc_inhib/LTP/seed_store"/>
</dbReference>
<dbReference type="Gramene" id="TVU45788">
    <property type="protein sequence ID" value="TVU45788"/>
    <property type="gene ID" value="EJB05_05290"/>
</dbReference>
<feature type="region of interest" description="Disordered" evidence="1">
    <location>
        <begin position="112"/>
        <end position="194"/>
    </location>
</feature>
<feature type="compositionally biased region" description="Low complexity" evidence="1">
    <location>
        <begin position="177"/>
        <end position="192"/>
    </location>
</feature>
<organism evidence="4 5">
    <name type="scientific">Eragrostis curvula</name>
    <name type="common">weeping love grass</name>
    <dbReference type="NCBI Taxonomy" id="38414"/>
    <lineage>
        <taxon>Eukaryota</taxon>
        <taxon>Viridiplantae</taxon>
        <taxon>Streptophyta</taxon>
        <taxon>Embryophyta</taxon>
        <taxon>Tracheophyta</taxon>
        <taxon>Spermatophyta</taxon>
        <taxon>Magnoliopsida</taxon>
        <taxon>Liliopsida</taxon>
        <taxon>Poales</taxon>
        <taxon>Poaceae</taxon>
        <taxon>PACMAD clade</taxon>
        <taxon>Chloridoideae</taxon>
        <taxon>Eragrostideae</taxon>
        <taxon>Eragrostidinae</taxon>
        <taxon>Eragrostis</taxon>
    </lineage>
</organism>
<dbReference type="SMART" id="SM00499">
    <property type="entry name" value="AAI"/>
    <property type="match status" value="1"/>
</dbReference>
<dbReference type="AlphaFoldDB" id="A0A5J9WCA0"/>
<reference evidence="4 5" key="1">
    <citation type="journal article" date="2019" name="Sci. Rep.">
        <title>A high-quality genome of Eragrostis curvula grass provides insights into Poaceae evolution and supports new strategies to enhance forage quality.</title>
        <authorList>
            <person name="Carballo J."/>
            <person name="Santos B.A.C.M."/>
            <person name="Zappacosta D."/>
            <person name="Garbus I."/>
            <person name="Selva J.P."/>
            <person name="Gallo C.A."/>
            <person name="Diaz A."/>
            <person name="Albertini E."/>
            <person name="Caccamo M."/>
            <person name="Echenique V."/>
        </authorList>
    </citation>
    <scope>NUCLEOTIDE SEQUENCE [LARGE SCALE GENOMIC DNA]</scope>
    <source>
        <strain evidence="5">cv. Victoria</strain>
        <tissue evidence="4">Leaf</tissue>
    </source>
</reference>